<dbReference type="AlphaFoldDB" id="A0A7Y9LKK9"/>
<accession>A0A7Y9LKK9</accession>
<keyword evidence="1" id="KW-0001">2Fe-2S</keyword>
<dbReference type="RefSeq" id="WP_257022230.1">
    <property type="nucleotide sequence ID" value="NZ_JACBYR010000001.1"/>
</dbReference>
<evidence type="ECO:0000256" key="1">
    <source>
        <dbReference type="ARBA" id="ARBA00022714"/>
    </source>
</evidence>
<evidence type="ECO:0000256" key="6">
    <source>
        <dbReference type="ARBA" id="ARBA00038001"/>
    </source>
</evidence>
<evidence type="ECO:0000256" key="7">
    <source>
        <dbReference type="SAM" id="MobiDB-lite"/>
    </source>
</evidence>
<dbReference type="PANTHER" id="PTHR21496">
    <property type="entry name" value="FERREDOXIN-RELATED"/>
    <property type="match status" value="1"/>
</dbReference>
<comment type="cofactor">
    <cofactor evidence="5">
        <name>[2Fe-2S] cluster</name>
        <dbReference type="ChEBI" id="CHEBI:190135"/>
    </cofactor>
</comment>
<gene>
    <name evidence="9" type="ORF">FHW18_000903</name>
</gene>
<sequence length="130" mass="13840">MNAMISGAGSDRGDDHGNDLHDGAPGADWHDLGPRDACFGDSPCLQATVNGVKVGLFLVDDEVYAIDDLCTHGHAMLTDGELDGFEVECPLHGGVFDVRSGKPMCSPVTRPVRTHPVRFYQGGVYVKVEG</sequence>
<dbReference type="GO" id="GO:0046872">
    <property type="term" value="F:metal ion binding"/>
    <property type="evidence" value="ECO:0007669"/>
    <property type="project" value="UniProtKB-KW"/>
</dbReference>
<keyword evidence="3" id="KW-0408">Iron</keyword>
<comment type="similarity">
    <text evidence="6">Belongs to the bacterial ring-hydroxylating dioxygenase ferredoxin component family.</text>
</comment>
<evidence type="ECO:0000256" key="3">
    <source>
        <dbReference type="ARBA" id="ARBA00023004"/>
    </source>
</evidence>
<dbReference type="GO" id="GO:0051537">
    <property type="term" value="F:2 iron, 2 sulfur cluster binding"/>
    <property type="evidence" value="ECO:0007669"/>
    <property type="project" value="UniProtKB-KW"/>
</dbReference>
<dbReference type="PANTHER" id="PTHR21496:SF0">
    <property type="entry name" value="RIESKE DOMAIN-CONTAINING PROTEIN"/>
    <property type="match status" value="1"/>
</dbReference>
<feature type="region of interest" description="Disordered" evidence="7">
    <location>
        <begin position="1"/>
        <end position="26"/>
    </location>
</feature>
<dbReference type="EMBL" id="JACBYR010000001">
    <property type="protein sequence ID" value="NYE81632.1"/>
    <property type="molecule type" value="Genomic_DNA"/>
</dbReference>
<dbReference type="InterPro" id="IPR017941">
    <property type="entry name" value="Rieske_2Fe-2S"/>
</dbReference>
<proteinExistence type="inferred from homology"/>
<dbReference type="Proteomes" id="UP000542125">
    <property type="component" value="Unassembled WGS sequence"/>
</dbReference>
<dbReference type="PROSITE" id="PS51296">
    <property type="entry name" value="RIESKE"/>
    <property type="match status" value="1"/>
</dbReference>
<keyword evidence="10" id="KW-1185">Reference proteome</keyword>
<name>A0A7Y9LKK9_9BURK</name>
<evidence type="ECO:0000256" key="5">
    <source>
        <dbReference type="ARBA" id="ARBA00034078"/>
    </source>
</evidence>
<feature type="compositionally biased region" description="Basic and acidic residues" evidence="7">
    <location>
        <begin position="11"/>
        <end position="26"/>
    </location>
</feature>
<dbReference type="Gene3D" id="2.102.10.10">
    <property type="entry name" value="Rieske [2Fe-2S] iron-sulphur domain"/>
    <property type="match status" value="1"/>
</dbReference>
<protein>
    <submittedName>
        <fullName evidence="9">Nitrite reductase/ring-hydroxylating ferredoxin subunit</fullName>
    </submittedName>
</protein>
<evidence type="ECO:0000313" key="10">
    <source>
        <dbReference type="Proteomes" id="UP000542125"/>
    </source>
</evidence>
<evidence type="ECO:0000256" key="2">
    <source>
        <dbReference type="ARBA" id="ARBA00022723"/>
    </source>
</evidence>
<evidence type="ECO:0000256" key="4">
    <source>
        <dbReference type="ARBA" id="ARBA00023014"/>
    </source>
</evidence>
<dbReference type="CDD" id="cd03528">
    <property type="entry name" value="Rieske_RO_ferredoxin"/>
    <property type="match status" value="1"/>
</dbReference>
<dbReference type="SUPFAM" id="SSF50022">
    <property type="entry name" value="ISP domain"/>
    <property type="match status" value="1"/>
</dbReference>
<dbReference type="InterPro" id="IPR036922">
    <property type="entry name" value="Rieske_2Fe-2S_sf"/>
</dbReference>
<keyword evidence="2" id="KW-0479">Metal-binding</keyword>
<comment type="caution">
    <text evidence="9">The sequence shown here is derived from an EMBL/GenBank/DDBJ whole genome shotgun (WGS) entry which is preliminary data.</text>
</comment>
<evidence type="ECO:0000259" key="8">
    <source>
        <dbReference type="PROSITE" id="PS51296"/>
    </source>
</evidence>
<organism evidence="9 10">
    <name type="scientific">Pigmentiphaga litoralis</name>
    <dbReference type="NCBI Taxonomy" id="516702"/>
    <lineage>
        <taxon>Bacteria</taxon>
        <taxon>Pseudomonadati</taxon>
        <taxon>Pseudomonadota</taxon>
        <taxon>Betaproteobacteria</taxon>
        <taxon>Burkholderiales</taxon>
        <taxon>Alcaligenaceae</taxon>
        <taxon>Pigmentiphaga</taxon>
    </lineage>
</organism>
<dbReference type="Pfam" id="PF00355">
    <property type="entry name" value="Rieske"/>
    <property type="match status" value="1"/>
</dbReference>
<feature type="domain" description="Rieske" evidence="8">
    <location>
        <begin position="29"/>
        <end position="126"/>
    </location>
</feature>
<reference evidence="9 10" key="1">
    <citation type="submission" date="2020-07" db="EMBL/GenBank/DDBJ databases">
        <title>Genomic Encyclopedia of Type Strains, Phase IV (KMG-V): Genome sequencing to study the core and pangenomes of soil and plant-associated prokaryotes.</title>
        <authorList>
            <person name="Whitman W."/>
        </authorList>
    </citation>
    <scope>NUCLEOTIDE SEQUENCE [LARGE SCALE GENOMIC DNA]</scope>
    <source>
        <strain evidence="9 10">SAS40</strain>
    </source>
</reference>
<keyword evidence="4" id="KW-0411">Iron-sulfur</keyword>
<evidence type="ECO:0000313" key="9">
    <source>
        <dbReference type="EMBL" id="NYE81632.1"/>
    </source>
</evidence>